<dbReference type="InterPro" id="IPR017853">
    <property type="entry name" value="GH"/>
</dbReference>
<dbReference type="InterPro" id="IPR013785">
    <property type="entry name" value="Aldolase_TIM"/>
</dbReference>
<dbReference type="InterPro" id="IPR011013">
    <property type="entry name" value="Gal_mutarotase_sf_dom"/>
</dbReference>
<dbReference type="GO" id="GO:0005975">
    <property type="term" value="P:carbohydrate metabolic process"/>
    <property type="evidence" value="ECO:0007669"/>
    <property type="project" value="InterPro"/>
</dbReference>
<organism evidence="1 2">
    <name type="scientific">Flammeovirga yaeyamensis</name>
    <dbReference type="NCBI Taxonomy" id="367791"/>
    <lineage>
        <taxon>Bacteria</taxon>
        <taxon>Pseudomonadati</taxon>
        <taxon>Bacteroidota</taxon>
        <taxon>Cytophagia</taxon>
        <taxon>Cytophagales</taxon>
        <taxon>Flammeovirgaceae</taxon>
        <taxon>Flammeovirga</taxon>
    </lineage>
</organism>
<protein>
    <submittedName>
        <fullName evidence="1">Alpha-galactosidase</fullName>
        <ecNumber evidence="1">3.2.1.22</ecNumber>
    </submittedName>
</protein>
<name>A0AAX1NBZ0_9BACT</name>
<accession>A0AAX1NBZ0</accession>
<dbReference type="RefSeq" id="WP_169662253.1">
    <property type="nucleotide sequence ID" value="NZ_CP076133.1"/>
</dbReference>
<gene>
    <name evidence="1" type="ORF">KMW28_21835</name>
</gene>
<dbReference type="SUPFAM" id="SSF51445">
    <property type="entry name" value="(Trans)glycosidases"/>
    <property type="match status" value="1"/>
</dbReference>
<dbReference type="PANTHER" id="PTHR43053">
    <property type="entry name" value="GLYCOSIDASE FAMILY 31"/>
    <property type="match status" value="1"/>
</dbReference>
<evidence type="ECO:0000313" key="1">
    <source>
        <dbReference type="EMBL" id="QWG05068.1"/>
    </source>
</evidence>
<dbReference type="GO" id="GO:0004557">
    <property type="term" value="F:alpha-galactosidase activity"/>
    <property type="evidence" value="ECO:0007669"/>
    <property type="project" value="UniProtKB-EC"/>
</dbReference>
<dbReference type="Pfam" id="PF02065">
    <property type="entry name" value="Melibiase"/>
    <property type="match status" value="1"/>
</dbReference>
<dbReference type="AlphaFoldDB" id="A0AAX1NBZ0"/>
<dbReference type="Proteomes" id="UP000678679">
    <property type="component" value="Chromosome 2"/>
</dbReference>
<dbReference type="KEGG" id="fya:KMW28_21835"/>
<dbReference type="SUPFAM" id="SSF74650">
    <property type="entry name" value="Galactose mutarotase-like"/>
    <property type="match status" value="1"/>
</dbReference>
<proteinExistence type="predicted"/>
<keyword evidence="1" id="KW-0326">Glycosidase</keyword>
<evidence type="ECO:0000313" key="2">
    <source>
        <dbReference type="Proteomes" id="UP000678679"/>
    </source>
</evidence>
<keyword evidence="2" id="KW-1185">Reference proteome</keyword>
<dbReference type="Gene3D" id="3.20.20.70">
    <property type="entry name" value="Aldolase class I"/>
    <property type="match status" value="1"/>
</dbReference>
<dbReference type="InterPro" id="IPR050985">
    <property type="entry name" value="Alpha-glycosidase_related"/>
</dbReference>
<dbReference type="EMBL" id="CP076133">
    <property type="protein sequence ID" value="QWG05068.1"/>
    <property type="molecule type" value="Genomic_DNA"/>
</dbReference>
<sequence length="629" mass="71484">MTGINQQVKGFGVILFYCLSSLSLFMACNTKMNTEQQLKGINNTSINAPLTTTVDVKDGGSKKWIELNIFNNTDKEQVVENVSFNLDIDGKISKDAQIMMGSSDMGRLPTQIFNNKNKIDYHSKNFVMVKEGDKYLLAGLLSWNIFLPEFTIVDDNILVSAKGDGKIIPANKSIDFEKIVVLKGNNWATLLDEYGQLIYDENAKRKKKDDVVWKGWATWDYYVRDFTSKDVDDNIVALNELKTNANIIQLDGGWWPQRGDYDMTKEGYNMKEVVDNIVENGYSVGLHFDGFRGDIRSKVYKEHPEYFLKDFDGTTRVHTSIRGNGDTLACNFFDYSNPEARTYIQKMIKNMRDEWKVEYFKVDFMRFGLEPGVPYVKGTTPAERFKLGVTAIREAIGEENYFLGCSAVFGPTFGEIDGLRTGGDIFPTYKAVPERAVANLGNSYLHGNVLNADADYIILRESHEEDETITVDPHKHSDLNKAETIIWSKFSSLFGSSRIDSDKVGILGDDKKNILPSLFELPKMSKIIAVDTWEHYTNRHDAPQIVVSETDKKSYISIFNWGDQSQNYTIEGIQSGTAKPLFKTNNIDIQNGKLEVNIDSKDCLILELDKKENILEFINNLKYSTYYVM</sequence>
<dbReference type="GO" id="GO:0030246">
    <property type="term" value="F:carbohydrate binding"/>
    <property type="evidence" value="ECO:0007669"/>
    <property type="project" value="InterPro"/>
</dbReference>
<dbReference type="EC" id="3.2.1.22" evidence="1"/>
<reference evidence="1 2" key="1">
    <citation type="submission" date="2021-05" db="EMBL/GenBank/DDBJ databases">
        <title>Comparative genomic studies on the polysaccharide-degrading batcterial strains of the Flammeovirga genus.</title>
        <authorList>
            <person name="Zewei F."/>
            <person name="Zheng Z."/>
            <person name="Yu L."/>
            <person name="Ruyue G."/>
            <person name="Yanhong M."/>
            <person name="Yuanyuan C."/>
            <person name="Jingyan G."/>
            <person name="Wenjun H."/>
        </authorList>
    </citation>
    <scope>NUCLEOTIDE SEQUENCE [LARGE SCALE GENOMIC DNA]</scope>
    <source>
        <strain evidence="1 2">NBRC:100898</strain>
    </source>
</reference>
<keyword evidence="1" id="KW-0378">Hydrolase</keyword>